<dbReference type="OrthoDB" id="10425250at2759"/>
<sequence length="153" mass="16847">MSSQKHFFASKALSCSQCGVQDPKHFLLPQHPAHQGNESPCGHNVGVCNRCWLEYLQLEVTTAQAASEKQQKTKATEIKCVECQEPLRNIDIFMRGGSNLFDVYQSMQKSESARAAKSNAAKKGKAVAAWAFFQNRKTASAGEYNAFSEGKGK</sequence>
<keyword evidence="2" id="KW-1185">Reference proteome</keyword>
<dbReference type="Proteomes" id="UP000237631">
    <property type="component" value="Unassembled WGS sequence"/>
</dbReference>
<evidence type="ECO:0000313" key="2">
    <source>
        <dbReference type="Proteomes" id="UP000237631"/>
    </source>
</evidence>
<protein>
    <submittedName>
        <fullName evidence="1">Uncharacterized protein</fullName>
    </submittedName>
</protein>
<evidence type="ECO:0000313" key="1">
    <source>
        <dbReference type="EMBL" id="PPJ55384.1"/>
    </source>
</evidence>
<comment type="caution">
    <text evidence="1">The sequence shown here is derived from an EMBL/GenBank/DDBJ whole genome shotgun (WGS) entry which is preliminary data.</text>
</comment>
<proteinExistence type="predicted"/>
<name>A0A2S6C6N5_9PEZI</name>
<reference evidence="2" key="1">
    <citation type="journal article" date="2017" name="bioRxiv">
        <title>Conservation of a gene cluster reveals novel cercosporin biosynthetic mechanisms and extends production to the genus Colletotrichum.</title>
        <authorList>
            <person name="de Jonge R."/>
            <person name="Ebert M.K."/>
            <person name="Huitt-Roehl C.R."/>
            <person name="Pal P."/>
            <person name="Suttle J.C."/>
            <person name="Spanner R.E."/>
            <person name="Neubauer J.D."/>
            <person name="Jurick W.M.II."/>
            <person name="Stott K.A."/>
            <person name="Secor G.A."/>
            <person name="Thomma B.P.H.J."/>
            <person name="Van de Peer Y."/>
            <person name="Townsend C.A."/>
            <person name="Bolton M.D."/>
        </authorList>
    </citation>
    <scope>NUCLEOTIDE SEQUENCE [LARGE SCALE GENOMIC DNA]</scope>
    <source>
        <strain evidence="2">CBS538.71</strain>
    </source>
</reference>
<dbReference type="EMBL" id="PNEN01000541">
    <property type="protein sequence ID" value="PPJ55384.1"/>
    <property type="molecule type" value="Genomic_DNA"/>
</dbReference>
<dbReference type="AlphaFoldDB" id="A0A2S6C6N5"/>
<gene>
    <name evidence="1" type="ORF">CBER1_08686</name>
</gene>
<organism evidence="1 2">
    <name type="scientific">Cercospora berteroae</name>
    <dbReference type="NCBI Taxonomy" id="357750"/>
    <lineage>
        <taxon>Eukaryota</taxon>
        <taxon>Fungi</taxon>
        <taxon>Dikarya</taxon>
        <taxon>Ascomycota</taxon>
        <taxon>Pezizomycotina</taxon>
        <taxon>Dothideomycetes</taxon>
        <taxon>Dothideomycetidae</taxon>
        <taxon>Mycosphaerellales</taxon>
        <taxon>Mycosphaerellaceae</taxon>
        <taxon>Cercospora</taxon>
    </lineage>
</organism>
<accession>A0A2S6C6N5</accession>